<comment type="caution">
    <text evidence="1">The sequence shown here is derived from an EMBL/GenBank/DDBJ whole genome shotgun (WGS) entry which is preliminary data.</text>
</comment>
<accession>A0AAW2YMF2</accession>
<keyword evidence="2" id="KW-1185">Reference proteome</keyword>
<evidence type="ECO:0000313" key="2">
    <source>
        <dbReference type="Proteomes" id="UP001431209"/>
    </source>
</evidence>
<reference evidence="1 2" key="1">
    <citation type="submission" date="2024-03" db="EMBL/GenBank/DDBJ databases">
        <title>The Acrasis kona genome and developmental transcriptomes reveal deep origins of eukaryotic multicellular pathways.</title>
        <authorList>
            <person name="Sheikh S."/>
            <person name="Fu C.-J."/>
            <person name="Brown M.W."/>
            <person name="Baldauf S.L."/>
        </authorList>
    </citation>
    <scope>NUCLEOTIDE SEQUENCE [LARGE SCALE GENOMIC DNA]</scope>
    <source>
        <strain evidence="1 2">ATCC MYA-3509</strain>
    </source>
</reference>
<dbReference type="EMBL" id="JAOPGA020000293">
    <property type="protein sequence ID" value="KAL0478035.1"/>
    <property type="molecule type" value="Genomic_DNA"/>
</dbReference>
<protein>
    <submittedName>
        <fullName evidence="1">Uncharacterized protein</fullName>
    </submittedName>
</protein>
<organism evidence="1 2">
    <name type="scientific">Acrasis kona</name>
    <dbReference type="NCBI Taxonomy" id="1008807"/>
    <lineage>
        <taxon>Eukaryota</taxon>
        <taxon>Discoba</taxon>
        <taxon>Heterolobosea</taxon>
        <taxon>Tetramitia</taxon>
        <taxon>Eutetramitia</taxon>
        <taxon>Acrasidae</taxon>
        <taxon>Acrasis</taxon>
    </lineage>
</organism>
<gene>
    <name evidence="1" type="ORF">AKO1_013138</name>
</gene>
<dbReference type="Proteomes" id="UP001431209">
    <property type="component" value="Unassembled WGS sequence"/>
</dbReference>
<sequence>MKIVNLRDYKTHFFAKQLEGLIHNLSDNALEWNDESSLDSSKALDFMVVRESGDFTDSVGFDDDTFE</sequence>
<name>A0AAW2YMF2_9EUKA</name>
<dbReference type="AlphaFoldDB" id="A0AAW2YMF2"/>
<evidence type="ECO:0000313" key="1">
    <source>
        <dbReference type="EMBL" id="KAL0478035.1"/>
    </source>
</evidence>
<proteinExistence type="predicted"/>